<feature type="region of interest" description="Disordered" evidence="9">
    <location>
        <begin position="272"/>
        <end position="303"/>
    </location>
</feature>
<keyword evidence="4 8" id="KW-0863">Zinc-finger</keyword>
<keyword evidence="2" id="KW-0479">Metal-binding</keyword>
<dbReference type="GO" id="GO:0000978">
    <property type="term" value="F:RNA polymerase II cis-regulatory region sequence-specific DNA binding"/>
    <property type="evidence" value="ECO:0007669"/>
    <property type="project" value="TreeGrafter"/>
</dbReference>
<feature type="compositionally biased region" description="Low complexity" evidence="9">
    <location>
        <begin position="34"/>
        <end position="44"/>
    </location>
</feature>
<feature type="compositionally biased region" description="Polar residues" evidence="9">
    <location>
        <begin position="52"/>
        <end position="61"/>
    </location>
</feature>
<dbReference type="PANTHER" id="PTHR14003:SF19">
    <property type="entry name" value="YY2 TRANSCRIPTION FACTOR"/>
    <property type="match status" value="1"/>
</dbReference>
<evidence type="ECO:0000256" key="1">
    <source>
        <dbReference type="ARBA" id="ARBA00004123"/>
    </source>
</evidence>
<dbReference type="PANTHER" id="PTHR14003">
    <property type="entry name" value="TRANSCRIPTIONAL REPRESSOR PROTEIN YY"/>
    <property type="match status" value="1"/>
</dbReference>
<dbReference type="OrthoDB" id="6077919at2759"/>
<dbReference type="PROSITE" id="PS00028">
    <property type="entry name" value="ZINC_FINGER_C2H2_1"/>
    <property type="match status" value="2"/>
</dbReference>
<dbReference type="Pfam" id="PF00096">
    <property type="entry name" value="zf-C2H2"/>
    <property type="match status" value="2"/>
</dbReference>
<accession>A0A261XYU0</accession>
<dbReference type="Proteomes" id="UP000242875">
    <property type="component" value="Unassembled WGS sequence"/>
</dbReference>
<dbReference type="SUPFAM" id="SSF57667">
    <property type="entry name" value="beta-beta-alpha zinc fingers"/>
    <property type="match status" value="1"/>
</dbReference>
<comment type="caution">
    <text evidence="11">The sequence shown here is derived from an EMBL/GenBank/DDBJ whole genome shotgun (WGS) entry which is preliminary data.</text>
</comment>
<keyword evidence="7" id="KW-0539">Nucleus</keyword>
<evidence type="ECO:0000259" key="10">
    <source>
        <dbReference type="PROSITE" id="PS50157"/>
    </source>
</evidence>
<keyword evidence="6" id="KW-0238">DNA-binding</keyword>
<dbReference type="PROSITE" id="PS50157">
    <property type="entry name" value="ZINC_FINGER_C2H2_2"/>
    <property type="match status" value="2"/>
</dbReference>
<feature type="compositionally biased region" description="Low complexity" evidence="9">
    <location>
        <begin position="175"/>
        <end position="201"/>
    </location>
</feature>
<dbReference type="SMART" id="SM00355">
    <property type="entry name" value="ZnF_C2H2"/>
    <property type="match status" value="2"/>
</dbReference>
<organism evidence="11 12">
    <name type="scientific">Bifiguratus adelaidae</name>
    <dbReference type="NCBI Taxonomy" id="1938954"/>
    <lineage>
        <taxon>Eukaryota</taxon>
        <taxon>Fungi</taxon>
        <taxon>Fungi incertae sedis</taxon>
        <taxon>Mucoromycota</taxon>
        <taxon>Mucoromycotina</taxon>
        <taxon>Endogonomycetes</taxon>
        <taxon>Endogonales</taxon>
        <taxon>Endogonales incertae sedis</taxon>
        <taxon>Bifiguratus</taxon>
    </lineage>
</organism>
<feature type="region of interest" description="Disordered" evidence="9">
    <location>
        <begin position="1"/>
        <end position="61"/>
    </location>
</feature>
<evidence type="ECO:0000256" key="2">
    <source>
        <dbReference type="ARBA" id="ARBA00022723"/>
    </source>
</evidence>
<feature type="region of interest" description="Disordered" evidence="9">
    <location>
        <begin position="154"/>
        <end position="215"/>
    </location>
</feature>
<feature type="compositionally biased region" description="Acidic residues" evidence="9">
    <location>
        <begin position="289"/>
        <end position="303"/>
    </location>
</feature>
<evidence type="ECO:0000256" key="4">
    <source>
        <dbReference type="ARBA" id="ARBA00022771"/>
    </source>
</evidence>
<reference evidence="11 12" key="1">
    <citation type="journal article" date="2017" name="Mycologia">
        <title>Bifiguratus adelaidae, gen. et sp. nov., a new member of Mucoromycotina in endophytic and soil-dwelling habitats.</title>
        <authorList>
            <person name="Torres-Cruz T.J."/>
            <person name="Billingsley Tobias T.L."/>
            <person name="Almatruk M."/>
            <person name="Hesse C."/>
            <person name="Kuske C.R."/>
            <person name="Desiro A."/>
            <person name="Benucci G.M."/>
            <person name="Bonito G."/>
            <person name="Stajich J.E."/>
            <person name="Dunlap C."/>
            <person name="Arnold A.E."/>
            <person name="Porras-Alfaro A."/>
        </authorList>
    </citation>
    <scope>NUCLEOTIDE SEQUENCE [LARGE SCALE GENOMIC DNA]</scope>
    <source>
        <strain evidence="11 12">AZ0501</strain>
    </source>
</reference>
<sequence>METPYSNVRTHTQRPSLPSIHHLLQEPLTEDAQSPSTSNSPTTPEAHVERSASLSRSSLPTDLQKLTITNTLSSSPSIPIPSASLNIYAHRPWPGTDVVGHESHGRSSSDYAQFLHPPPLHPYYRVEPLAPLGDPHRRAASVSGIEYDLAGEHHYRPVQPRPEQKPYQHRHSHSHSSFFPPHPPSGLSHSPSRSPSPGQPSLNPPMRRSSSTSTANRYICPHCSKQFSRPSSLRIHIYSHTGEKPYVCTTEGCGRKFSVQSNMRRHLRVHRMKRAVKKTQGSPGGGVGVEDDVEEEEEEEEEE</sequence>
<dbReference type="GO" id="GO:0008270">
    <property type="term" value="F:zinc ion binding"/>
    <property type="evidence" value="ECO:0007669"/>
    <property type="project" value="UniProtKB-KW"/>
</dbReference>
<feature type="domain" description="C2H2-type" evidence="10">
    <location>
        <begin position="246"/>
        <end position="275"/>
    </location>
</feature>
<evidence type="ECO:0000256" key="8">
    <source>
        <dbReference type="PROSITE-ProRule" id="PRU00042"/>
    </source>
</evidence>
<evidence type="ECO:0000256" key="7">
    <source>
        <dbReference type="ARBA" id="ARBA00023242"/>
    </source>
</evidence>
<evidence type="ECO:0000256" key="9">
    <source>
        <dbReference type="SAM" id="MobiDB-lite"/>
    </source>
</evidence>
<dbReference type="InterPro" id="IPR013087">
    <property type="entry name" value="Znf_C2H2_type"/>
</dbReference>
<dbReference type="InterPro" id="IPR036236">
    <property type="entry name" value="Znf_C2H2_sf"/>
</dbReference>
<evidence type="ECO:0000256" key="6">
    <source>
        <dbReference type="ARBA" id="ARBA00023125"/>
    </source>
</evidence>
<dbReference type="Gene3D" id="3.30.160.60">
    <property type="entry name" value="Classic Zinc Finger"/>
    <property type="match status" value="2"/>
</dbReference>
<protein>
    <recommendedName>
        <fullName evidence="10">C2H2-type domain-containing protein</fullName>
    </recommendedName>
</protein>
<dbReference type="GO" id="GO:0000785">
    <property type="term" value="C:chromatin"/>
    <property type="evidence" value="ECO:0007669"/>
    <property type="project" value="TreeGrafter"/>
</dbReference>
<feature type="compositionally biased region" description="Polar residues" evidence="9">
    <location>
        <begin position="1"/>
        <end position="16"/>
    </location>
</feature>
<feature type="region of interest" description="Disordered" evidence="9">
    <location>
        <begin position="89"/>
        <end position="111"/>
    </location>
</feature>
<proteinExistence type="predicted"/>
<evidence type="ECO:0000256" key="5">
    <source>
        <dbReference type="ARBA" id="ARBA00022833"/>
    </source>
</evidence>
<keyword evidence="12" id="KW-1185">Reference proteome</keyword>
<dbReference type="FunFam" id="3.30.160.60:FF:000125">
    <property type="entry name" value="Putative zinc finger protein 143"/>
    <property type="match status" value="1"/>
</dbReference>
<dbReference type="AlphaFoldDB" id="A0A261XYU0"/>
<dbReference type="FunFam" id="3.30.160.60:FF:001465">
    <property type="entry name" value="Zinc finger protein 560"/>
    <property type="match status" value="1"/>
</dbReference>
<comment type="subcellular location">
    <subcellularLocation>
        <location evidence="1">Nucleus</location>
    </subcellularLocation>
</comment>
<dbReference type="GO" id="GO:0000122">
    <property type="term" value="P:negative regulation of transcription by RNA polymerase II"/>
    <property type="evidence" value="ECO:0007669"/>
    <property type="project" value="UniProtKB-ARBA"/>
</dbReference>
<feature type="domain" description="C2H2-type" evidence="10">
    <location>
        <begin position="218"/>
        <end position="245"/>
    </location>
</feature>
<dbReference type="GO" id="GO:0031519">
    <property type="term" value="C:PcG protein complex"/>
    <property type="evidence" value="ECO:0007669"/>
    <property type="project" value="TreeGrafter"/>
</dbReference>
<evidence type="ECO:0000313" key="11">
    <source>
        <dbReference type="EMBL" id="OZJ03535.1"/>
    </source>
</evidence>
<dbReference type="GO" id="GO:0005667">
    <property type="term" value="C:transcription regulator complex"/>
    <property type="evidence" value="ECO:0007669"/>
    <property type="project" value="TreeGrafter"/>
</dbReference>
<evidence type="ECO:0000256" key="3">
    <source>
        <dbReference type="ARBA" id="ARBA00022737"/>
    </source>
</evidence>
<dbReference type="GO" id="GO:0000981">
    <property type="term" value="F:DNA-binding transcription factor activity, RNA polymerase II-specific"/>
    <property type="evidence" value="ECO:0007669"/>
    <property type="project" value="TreeGrafter"/>
</dbReference>
<dbReference type="EMBL" id="MVBO01000081">
    <property type="protein sequence ID" value="OZJ03535.1"/>
    <property type="molecule type" value="Genomic_DNA"/>
</dbReference>
<keyword evidence="5" id="KW-0862">Zinc</keyword>
<gene>
    <name evidence="11" type="ORF">BZG36_03431</name>
</gene>
<keyword evidence="3" id="KW-0677">Repeat</keyword>
<evidence type="ECO:0000313" key="12">
    <source>
        <dbReference type="Proteomes" id="UP000242875"/>
    </source>
</evidence>
<name>A0A261XYU0_9FUNG</name>